<dbReference type="InterPro" id="IPR045006">
    <property type="entry name" value="CHLI-like"/>
</dbReference>
<dbReference type="Pfam" id="PF13335">
    <property type="entry name" value="Mg_chelatase_C"/>
    <property type="match status" value="1"/>
</dbReference>
<dbReference type="Gene3D" id="3.40.50.300">
    <property type="entry name" value="P-loop containing nucleotide triphosphate hydrolases"/>
    <property type="match status" value="1"/>
</dbReference>
<evidence type="ECO:0000313" key="4">
    <source>
        <dbReference type="EMBL" id="EFT84049.1"/>
    </source>
</evidence>
<name>E6JZK3_PARDN</name>
<keyword evidence="1" id="KW-0547">Nucleotide-binding</keyword>
<evidence type="ECO:0000259" key="3">
    <source>
        <dbReference type="SMART" id="SM00382"/>
    </source>
</evidence>
<dbReference type="SMART" id="SM00382">
    <property type="entry name" value="AAA"/>
    <property type="match status" value="1"/>
</dbReference>
<dbReference type="PRINTS" id="PR01657">
    <property type="entry name" value="MCMFAMILY"/>
</dbReference>
<dbReference type="Pfam" id="PF13541">
    <property type="entry name" value="ChlI"/>
    <property type="match status" value="1"/>
</dbReference>
<proteinExistence type="predicted"/>
<dbReference type="GO" id="GO:0005524">
    <property type="term" value="F:ATP binding"/>
    <property type="evidence" value="ECO:0007669"/>
    <property type="project" value="UniProtKB-KW"/>
</dbReference>
<dbReference type="Gene3D" id="3.30.230.10">
    <property type="match status" value="1"/>
</dbReference>
<dbReference type="KEGG" id="pdo:PSDT_0594"/>
<dbReference type="InterPro" id="IPR027417">
    <property type="entry name" value="P-loop_NTPase"/>
</dbReference>
<organism evidence="4 5">
    <name type="scientific">Parascardovia denticolens DSM 10105 = JCM 12538</name>
    <dbReference type="NCBI Taxonomy" id="864564"/>
    <lineage>
        <taxon>Bacteria</taxon>
        <taxon>Bacillati</taxon>
        <taxon>Actinomycetota</taxon>
        <taxon>Actinomycetes</taxon>
        <taxon>Bifidobacteriales</taxon>
        <taxon>Bifidobacteriaceae</taxon>
        <taxon>Parascardovia</taxon>
    </lineage>
</organism>
<dbReference type="PATRIC" id="fig|864564.6.peg.656"/>
<feature type="domain" description="AAA+ ATPase" evidence="3">
    <location>
        <begin position="247"/>
        <end position="430"/>
    </location>
</feature>
<keyword evidence="2" id="KW-0067">ATP-binding</keyword>
<dbReference type="Proteomes" id="UP000004946">
    <property type="component" value="Chromosome"/>
</dbReference>
<keyword evidence="5" id="KW-1185">Reference proteome</keyword>
<dbReference type="SUPFAM" id="SSF54211">
    <property type="entry name" value="Ribosomal protein S5 domain 2-like"/>
    <property type="match status" value="1"/>
</dbReference>
<evidence type="ECO:0000256" key="1">
    <source>
        <dbReference type="ARBA" id="ARBA00022741"/>
    </source>
</evidence>
<dbReference type="Pfam" id="PF01078">
    <property type="entry name" value="Mg_chelatase"/>
    <property type="match status" value="1"/>
</dbReference>
<dbReference type="InterPro" id="IPR014721">
    <property type="entry name" value="Ribsml_uS5_D2-typ_fold_subgr"/>
</dbReference>
<dbReference type="InterPro" id="IPR001208">
    <property type="entry name" value="MCM_dom"/>
</dbReference>
<dbReference type="eggNOG" id="COG0606">
    <property type="taxonomic scope" value="Bacteria"/>
</dbReference>
<dbReference type="InterPro" id="IPR025158">
    <property type="entry name" value="Mg_chelat-rel_C"/>
</dbReference>
<dbReference type="EMBL" id="AEON01000001">
    <property type="protein sequence ID" value="EFT84049.1"/>
    <property type="molecule type" value="Genomic_DNA"/>
</dbReference>
<reference evidence="4 5" key="1">
    <citation type="submission" date="2010-12" db="EMBL/GenBank/DDBJ databases">
        <authorList>
            <person name="Muzny D."/>
            <person name="Qin X."/>
            <person name="Buhay C."/>
            <person name="Dugan-Rocha S."/>
            <person name="Ding Y."/>
            <person name="Chen G."/>
            <person name="Hawes A."/>
            <person name="Holder M."/>
            <person name="Jhangiani S."/>
            <person name="Johnson A."/>
            <person name="Khan Z."/>
            <person name="Li Z."/>
            <person name="Liu W."/>
            <person name="Liu X."/>
            <person name="Perez L."/>
            <person name="Shen H."/>
            <person name="Wang Q."/>
            <person name="Watt J."/>
            <person name="Xi L."/>
            <person name="Xin Y."/>
            <person name="Zhou J."/>
            <person name="Deng J."/>
            <person name="Jiang H."/>
            <person name="Liu Y."/>
            <person name="Qu J."/>
            <person name="Song X.-Z."/>
            <person name="Zhang L."/>
            <person name="Villasana D."/>
            <person name="Johnson A."/>
            <person name="Liu J."/>
            <person name="Liyanage D."/>
            <person name="Lorensuhewa L."/>
            <person name="Robinson T."/>
            <person name="Song A."/>
            <person name="Song B.-B."/>
            <person name="Dinh H."/>
            <person name="Thornton R."/>
            <person name="Coyle M."/>
            <person name="Francisco L."/>
            <person name="Jackson L."/>
            <person name="Javaid M."/>
            <person name="Korchina V."/>
            <person name="Kovar C."/>
            <person name="Mata R."/>
            <person name="Mathew T."/>
            <person name="Ngo R."/>
            <person name="Nguyen L."/>
            <person name="Nguyen N."/>
            <person name="Okwuonu G."/>
            <person name="Ongeri F."/>
            <person name="Pham C."/>
            <person name="Simmons D."/>
            <person name="Wilczek-Boney K."/>
            <person name="Hale W."/>
            <person name="Jakkamsetti A."/>
            <person name="Pham P."/>
            <person name="Ruth R."/>
            <person name="San Lucas F."/>
            <person name="Warren J."/>
            <person name="Zhang J."/>
            <person name="Zhao Z."/>
            <person name="Zhou C."/>
            <person name="Zhu D."/>
            <person name="Lee S."/>
            <person name="Bess C."/>
            <person name="Blankenburg K."/>
            <person name="Forbes L."/>
            <person name="Fu Q."/>
            <person name="Gubbala S."/>
            <person name="Hirani K."/>
            <person name="Jayaseelan J.C."/>
            <person name="Lara F."/>
            <person name="Munidasa M."/>
            <person name="Palculict T."/>
            <person name="Patil S."/>
            <person name="Pu L.-L."/>
            <person name="Saada N."/>
            <person name="Tang L."/>
            <person name="Weissenberger G."/>
            <person name="Zhu Y."/>
            <person name="Hemphill L."/>
            <person name="Shang Y."/>
            <person name="Youmans B."/>
            <person name="Ayvaz T."/>
            <person name="Ross M."/>
            <person name="Santibanez J."/>
            <person name="Aqrawi P."/>
            <person name="Gross S."/>
            <person name="Joshi V."/>
            <person name="Fowler G."/>
            <person name="Nazareth L."/>
            <person name="Reid J."/>
            <person name="Worley K."/>
            <person name="Petrosino J."/>
            <person name="Highlander S."/>
            <person name="Gibbs R."/>
        </authorList>
    </citation>
    <scope>NUCLEOTIDE SEQUENCE [LARGE SCALE GENOMIC DNA]</scope>
    <source>
        <strain evidence="4 5">DSM 10105</strain>
    </source>
</reference>
<dbReference type="InterPro" id="IPR000523">
    <property type="entry name" value="Mg_chelatse_chII-like_cat_dom"/>
</dbReference>
<sequence length="552" mass="59831">MAIGTSYCIGLWGLKAYIIQVQAFTSNGLPYFSIIGLPDTSLGEARERVKSACTVTGFSWPQTRVTVNLSPASLPKSGSSFDLAIAASILASSRAIDPSYLADSLLIGELNLDGSIMPVRGILPMLLFAKKSGLRTVYLPEANLAEARLVEGMDLIGLSHIGQFIANCHPNAELSATMGKRFGSLILKGPLAASQEWERVLPFKQRSCPPDFSDSSDALNEDPQVLDFDQVIGQDQAKEALVVAAAGGHHLIMTGPPGAGKTMLAKRLPTILPPLDPQERIEVASIKSLCGTLQANSMDFLPPFEAPHHTASVPSLIGGGNGFAQPGAITRAHHGVLFMDEAPEFSTACIQALREPLENGVISLSRSKGTTFYPARFQLVMAANPCPCGFNWGNGERCTCTPRQRQKYWGRLSGPIMDRIDLHIPVGSPSMITAETTRRLLEKDGQAVADDRHSSSRMRDRVIEARDHASRRFDAFPWSTNAQAPGGWLRETTPVPCLRMVNSALHKQDLSMRGADRVLRLAWTLSDLSGRNKPKEEDILQAMDLRLGGIDD</sequence>
<dbReference type="InterPro" id="IPR003593">
    <property type="entry name" value="AAA+_ATPase"/>
</dbReference>
<accession>E6JZK3</accession>
<dbReference type="PANTHER" id="PTHR32039">
    <property type="entry name" value="MAGNESIUM-CHELATASE SUBUNIT CHLI"/>
    <property type="match status" value="1"/>
</dbReference>
<evidence type="ECO:0000256" key="2">
    <source>
        <dbReference type="ARBA" id="ARBA00022840"/>
    </source>
</evidence>
<dbReference type="GO" id="GO:0003677">
    <property type="term" value="F:DNA binding"/>
    <property type="evidence" value="ECO:0007669"/>
    <property type="project" value="InterPro"/>
</dbReference>
<dbReference type="AlphaFoldDB" id="E6JZK3"/>
<gene>
    <name evidence="4" type="ORF">HMPREF0620_1054</name>
</gene>
<dbReference type="InterPro" id="IPR020568">
    <property type="entry name" value="Ribosomal_Su5_D2-typ_SF"/>
</dbReference>
<protein>
    <submittedName>
        <fullName evidence="4">Mg chelatase-like protein</fullName>
    </submittedName>
</protein>
<dbReference type="RefSeq" id="WP_006289954.1">
    <property type="nucleotide sequence ID" value="NZ_AP012333.1"/>
</dbReference>
<evidence type="ECO:0000313" key="5">
    <source>
        <dbReference type="Proteomes" id="UP000004946"/>
    </source>
</evidence>
<comment type="caution">
    <text evidence="4">The sequence shown here is derived from an EMBL/GenBank/DDBJ whole genome shotgun (WGS) entry which is preliminary data.</text>
</comment>
<dbReference type="CDD" id="cd00009">
    <property type="entry name" value="AAA"/>
    <property type="match status" value="1"/>
</dbReference>
<dbReference type="HOGENOM" id="CLU_026145_1_0_11"/>
<dbReference type="SUPFAM" id="SSF52540">
    <property type="entry name" value="P-loop containing nucleoside triphosphate hydrolases"/>
    <property type="match status" value="1"/>
</dbReference>
<dbReference type="PANTHER" id="PTHR32039:SF7">
    <property type="entry name" value="COMPETENCE PROTEIN COMM"/>
    <property type="match status" value="1"/>
</dbReference>